<evidence type="ECO:0000313" key="1">
    <source>
        <dbReference type="EMBL" id="PZP57512.1"/>
    </source>
</evidence>
<dbReference type="AlphaFoldDB" id="A0A2W5HPL1"/>
<evidence type="ECO:0000313" key="2">
    <source>
        <dbReference type="Proteomes" id="UP000249739"/>
    </source>
</evidence>
<dbReference type="Proteomes" id="UP000249739">
    <property type="component" value="Unassembled WGS sequence"/>
</dbReference>
<protein>
    <submittedName>
        <fullName evidence="1">Uncharacterized protein</fullName>
    </submittedName>
</protein>
<name>A0A2W5HPL1_9BACT</name>
<reference evidence="1 2" key="1">
    <citation type="submission" date="2017-08" db="EMBL/GenBank/DDBJ databases">
        <title>Infants hospitalized years apart are colonized by the same room-sourced microbial strains.</title>
        <authorList>
            <person name="Brooks B."/>
            <person name="Olm M.R."/>
            <person name="Firek B.A."/>
            <person name="Baker R."/>
            <person name="Thomas B.C."/>
            <person name="Morowitz M.J."/>
            <person name="Banfield J.F."/>
        </authorList>
    </citation>
    <scope>NUCLEOTIDE SEQUENCE [LARGE SCALE GENOMIC DNA]</scope>
    <source>
        <strain evidence="1">S2_006_000_R2_64</strain>
    </source>
</reference>
<sequence length="491" mass="55478">MSIHINPAIRRGSIVRAFIPHSGETDLWPRSLLIHGFVFKKGEAEPHAIAASRFSYNTAKILQHDIVFPVADQPVIARLNEKNLMLRTNRIDIIPLYEEFFTPSLKKIAYVQDSSFWHDVSKALEKGLKGHQAENSLFLELGPDDILLSRSTKDSKPAWFPGMISGSQYRDYELALYERSRQMMEKSRQLHKDFMLSASTKPAFIQATEEALKAETIAEDVMPVAEISKTEPWWKQNPELLAKLIEEANFTQPAKKKIKPERPENVIADLSALTSLFNGIEIKRAGAEAQADVAKPAALPAKKSSARPVIENTLSENFCDTSFENFQLKRGNILVIPSPFSPGLSDRGIVWNLFKDENGNIAGADVIPCRHESDGFANTVKICDPVDFHMNGTVVVIDQLVRIATTEDMVYATPSNGKFLNPYFQKRIEEARLKYDGHFTIHGLTEMPDGWNIKTIEPFKPSPWHLGTYMRLMQEEHRRLFPAPELQPVIS</sequence>
<comment type="caution">
    <text evidence="1">The sequence shown here is derived from an EMBL/GenBank/DDBJ whole genome shotgun (WGS) entry which is preliminary data.</text>
</comment>
<accession>A0A2W5HPL1</accession>
<organism evidence="1 2">
    <name type="scientific">Micavibrio aeruginosavorus</name>
    <dbReference type="NCBI Taxonomy" id="349221"/>
    <lineage>
        <taxon>Bacteria</taxon>
        <taxon>Pseudomonadati</taxon>
        <taxon>Bdellovibrionota</taxon>
        <taxon>Bdellovibrionia</taxon>
        <taxon>Bdellovibrionales</taxon>
        <taxon>Pseudobdellovibrionaceae</taxon>
        <taxon>Micavibrio</taxon>
    </lineage>
</organism>
<proteinExistence type="predicted"/>
<gene>
    <name evidence="1" type="ORF">DI586_00305</name>
</gene>
<dbReference type="EMBL" id="QFOT01000001">
    <property type="protein sequence ID" value="PZP57512.1"/>
    <property type="molecule type" value="Genomic_DNA"/>
</dbReference>